<sequence>MGVDPEEQVEVLQARIQDRLAELRAISQGVRVGSGLREGLGQRRESSAPQADPDVDGYDASDRPERVREIDLTDGIDLTDTRLARARWDEPERHDETERHETGWDHETGRDPEAQWDDDSRWDDEPENPDDVDTPDESHDSDFTDLREGGDLLDDESPRGRQQRHRARPGPGHDPANGTPDAGPRLLGDNRPPRTTLQDATDAVVAATRELLTYERRLPVLLDAEPRRLSLLIVRWSGVVSAAVAASLMVAALVGWLPRWWALPGLICGGAAWLLLRLPVHPPGDRHETLRPGAVVAAAGALLTAICAASGMPAVMLLLGIVAMAAGIWHVQQTPVRIGALPRRFR</sequence>
<protein>
    <recommendedName>
        <fullName evidence="5">DUF2157 domain-containing protein</fullName>
    </recommendedName>
</protein>
<feature type="compositionally biased region" description="Basic and acidic residues" evidence="1">
    <location>
        <begin position="79"/>
        <end position="113"/>
    </location>
</feature>
<feature type="compositionally biased region" description="Acidic residues" evidence="1">
    <location>
        <begin position="114"/>
        <end position="135"/>
    </location>
</feature>
<keyword evidence="2" id="KW-1133">Transmembrane helix</keyword>
<feature type="compositionally biased region" description="Basic and acidic residues" evidence="1">
    <location>
        <begin position="136"/>
        <end position="150"/>
    </location>
</feature>
<keyword evidence="2" id="KW-0472">Membrane</keyword>
<evidence type="ECO:0000256" key="2">
    <source>
        <dbReference type="SAM" id="Phobius"/>
    </source>
</evidence>
<feature type="compositionally biased region" description="Basic and acidic residues" evidence="1">
    <location>
        <begin position="60"/>
        <end position="71"/>
    </location>
</feature>
<organism evidence="3 4">
    <name type="scientific">Kineosporia succinea</name>
    <dbReference type="NCBI Taxonomy" id="84632"/>
    <lineage>
        <taxon>Bacteria</taxon>
        <taxon>Bacillati</taxon>
        <taxon>Actinomycetota</taxon>
        <taxon>Actinomycetes</taxon>
        <taxon>Kineosporiales</taxon>
        <taxon>Kineosporiaceae</taxon>
        <taxon>Kineosporia</taxon>
    </lineage>
</organism>
<keyword evidence="2" id="KW-0812">Transmembrane</keyword>
<reference evidence="3 4" key="1">
    <citation type="submission" date="2023-07" db="EMBL/GenBank/DDBJ databases">
        <title>Sequencing the genomes of 1000 actinobacteria strains.</title>
        <authorList>
            <person name="Klenk H.-P."/>
        </authorList>
    </citation>
    <scope>NUCLEOTIDE SEQUENCE [LARGE SCALE GENOMIC DNA]</scope>
    <source>
        <strain evidence="3 4">DSM 44388</strain>
    </source>
</reference>
<dbReference type="Proteomes" id="UP001235712">
    <property type="component" value="Unassembled WGS sequence"/>
</dbReference>
<comment type="caution">
    <text evidence="3">The sequence shown here is derived from an EMBL/GenBank/DDBJ whole genome shotgun (WGS) entry which is preliminary data.</text>
</comment>
<evidence type="ECO:0000256" key="1">
    <source>
        <dbReference type="SAM" id="MobiDB-lite"/>
    </source>
</evidence>
<name>A0ABT9P0Q5_9ACTN</name>
<accession>A0ABT9P0Q5</accession>
<dbReference type="RefSeq" id="WP_307240879.1">
    <property type="nucleotide sequence ID" value="NZ_JAUSQZ010000001.1"/>
</dbReference>
<feature type="region of interest" description="Disordered" evidence="1">
    <location>
        <begin position="30"/>
        <end position="199"/>
    </location>
</feature>
<evidence type="ECO:0000313" key="3">
    <source>
        <dbReference type="EMBL" id="MDP9826257.1"/>
    </source>
</evidence>
<evidence type="ECO:0008006" key="5">
    <source>
        <dbReference type="Google" id="ProtNLM"/>
    </source>
</evidence>
<evidence type="ECO:0000313" key="4">
    <source>
        <dbReference type="Proteomes" id="UP001235712"/>
    </source>
</evidence>
<keyword evidence="4" id="KW-1185">Reference proteome</keyword>
<gene>
    <name evidence="3" type="ORF">J2S57_002006</name>
</gene>
<feature type="transmembrane region" description="Helical" evidence="2">
    <location>
        <begin position="260"/>
        <end position="280"/>
    </location>
</feature>
<proteinExistence type="predicted"/>
<dbReference type="EMBL" id="JAUSQZ010000001">
    <property type="protein sequence ID" value="MDP9826257.1"/>
    <property type="molecule type" value="Genomic_DNA"/>
</dbReference>
<feature type="transmembrane region" description="Helical" evidence="2">
    <location>
        <begin position="232"/>
        <end position="254"/>
    </location>
</feature>
<feature type="transmembrane region" description="Helical" evidence="2">
    <location>
        <begin position="292"/>
        <end position="311"/>
    </location>
</feature>